<dbReference type="InterPro" id="IPR008972">
    <property type="entry name" value="Cupredoxin"/>
</dbReference>
<protein>
    <submittedName>
        <fullName evidence="1">Uncharacterized protein</fullName>
    </submittedName>
</protein>
<gene>
    <name evidence="1" type="ORF">COU20_00050</name>
</gene>
<dbReference type="Gene3D" id="2.60.40.420">
    <property type="entry name" value="Cupredoxins - blue copper proteins"/>
    <property type="match status" value="1"/>
</dbReference>
<evidence type="ECO:0000313" key="2">
    <source>
        <dbReference type="Proteomes" id="UP000231379"/>
    </source>
</evidence>
<evidence type="ECO:0000313" key="1">
    <source>
        <dbReference type="EMBL" id="PIR82860.1"/>
    </source>
</evidence>
<reference evidence="2" key="1">
    <citation type="submission" date="2017-09" db="EMBL/GenBank/DDBJ databases">
        <title>Depth-based differentiation of microbial function through sediment-hosted aquifers and enrichment of novel symbionts in the deep terrestrial subsurface.</title>
        <authorList>
            <person name="Probst A.J."/>
            <person name="Ladd B."/>
            <person name="Jarett J.K."/>
            <person name="Geller-Mcgrath D.E."/>
            <person name="Sieber C.M.K."/>
            <person name="Emerson J.B."/>
            <person name="Anantharaman K."/>
            <person name="Thomas B.C."/>
            <person name="Malmstrom R."/>
            <person name="Stieglmeier M."/>
            <person name="Klingl A."/>
            <person name="Woyke T."/>
            <person name="Ryan C.M."/>
            <person name="Banfield J.F."/>
        </authorList>
    </citation>
    <scope>NUCLEOTIDE SEQUENCE [LARGE SCALE GENOMIC DNA]</scope>
</reference>
<sequence>MRASVTILSVLLLILAAATAVFLLRPDTAAAPTASAVAPTGVVHEVTLGEDGFSPRELTVALGDEVVFRTTRNEPFWPASNVHPTHTLYPAFDPQEPVAPEDSWSFVFDKPGEWRYHDHILPYYTGTITVIE</sequence>
<proteinExistence type="predicted"/>
<dbReference type="SUPFAM" id="SSF49503">
    <property type="entry name" value="Cupredoxins"/>
    <property type="match status" value="1"/>
</dbReference>
<dbReference type="Proteomes" id="UP000231379">
    <property type="component" value="Unassembled WGS sequence"/>
</dbReference>
<dbReference type="EMBL" id="PFBM01000002">
    <property type="protein sequence ID" value="PIR82860.1"/>
    <property type="molecule type" value="Genomic_DNA"/>
</dbReference>
<comment type="caution">
    <text evidence="1">The sequence shown here is derived from an EMBL/GenBank/DDBJ whole genome shotgun (WGS) entry which is preliminary data.</text>
</comment>
<name>A0A2H0U923_9BACT</name>
<dbReference type="AlphaFoldDB" id="A0A2H0U923"/>
<organism evidence="1 2">
    <name type="scientific">Candidatus Kaiserbacteria bacterium CG10_big_fil_rev_8_21_14_0_10_59_10</name>
    <dbReference type="NCBI Taxonomy" id="1974612"/>
    <lineage>
        <taxon>Bacteria</taxon>
        <taxon>Candidatus Kaiseribacteriota</taxon>
    </lineage>
</organism>
<accession>A0A2H0U923</accession>